<dbReference type="Proteomes" id="UP000663845">
    <property type="component" value="Unassembled WGS sequence"/>
</dbReference>
<protein>
    <submittedName>
        <fullName evidence="3">Uncharacterized protein</fullName>
    </submittedName>
</protein>
<dbReference type="EMBL" id="CAJNOM010000148">
    <property type="protein sequence ID" value="CAF1140026.1"/>
    <property type="molecule type" value="Genomic_DNA"/>
</dbReference>
<sequence length="213" mass="24845">MRGKTGRVIAKKIPMRQLSPEIPSPVKPAEPKIVDDDIGNKIPDDDIENQIPDDKIEIKHDIPVTDSNETKIDLINPMAILFANGQPLLTNFEEKYLIDLILKTTNKDIETILQEKIPSILQMNYGSQSTLFQLNIQWIFDFLLKHFQTLIEHIHSRELFEKILNKNIDKNNSTIVFKHWQLQTLVNEHLKTKQQSSMNSQKRRMTVRHINFN</sequence>
<evidence type="ECO:0000313" key="3">
    <source>
        <dbReference type="EMBL" id="CAF1140026.1"/>
    </source>
</evidence>
<proteinExistence type="predicted"/>
<evidence type="ECO:0000313" key="1">
    <source>
        <dbReference type="EMBL" id="CAF0968430.1"/>
    </source>
</evidence>
<dbReference type="EMBL" id="CAJOAZ010000329">
    <property type="protein sequence ID" value="CAF3617446.1"/>
    <property type="molecule type" value="Genomic_DNA"/>
</dbReference>
<dbReference type="Proteomes" id="UP000663860">
    <property type="component" value="Unassembled WGS sequence"/>
</dbReference>
<dbReference type="Proteomes" id="UP000663832">
    <property type="component" value="Unassembled WGS sequence"/>
</dbReference>
<comment type="caution">
    <text evidence="3">The sequence shown here is derived from an EMBL/GenBank/DDBJ whole genome shotgun (WGS) entry which is preliminary data.</text>
</comment>
<evidence type="ECO:0000313" key="5">
    <source>
        <dbReference type="EMBL" id="CAF3659578.1"/>
    </source>
</evidence>
<evidence type="ECO:0000313" key="4">
    <source>
        <dbReference type="EMBL" id="CAF3617446.1"/>
    </source>
</evidence>
<organism evidence="3 6">
    <name type="scientific">Adineta steineri</name>
    <dbReference type="NCBI Taxonomy" id="433720"/>
    <lineage>
        <taxon>Eukaryota</taxon>
        <taxon>Metazoa</taxon>
        <taxon>Spiralia</taxon>
        <taxon>Gnathifera</taxon>
        <taxon>Rotifera</taxon>
        <taxon>Eurotatoria</taxon>
        <taxon>Bdelloidea</taxon>
        <taxon>Adinetida</taxon>
        <taxon>Adinetidae</taxon>
        <taxon>Adineta</taxon>
    </lineage>
</organism>
<evidence type="ECO:0000313" key="2">
    <source>
        <dbReference type="EMBL" id="CAF1087807.1"/>
    </source>
</evidence>
<dbReference type="OrthoDB" id="10001680at2759"/>
<dbReference type="EMBL" id="CAJNOE010000140">
    <property type="protein sequence ID" value="CAF0968430.1"/>
    <property type="molecule type" value="Genomic_DNA"/>
</dbReference>
<dbReference type="Proteomes" id="UP000663844">
    <property type="component" value="Unassembled WGS sequence"/>
</dbReference>
<accession>A0A814RWU9</accession>
<reference evidence="3" key="1">
    <citation type="submission" date="2021-02" db="EMBL/GenBank/DDBJ databases">
        <authorList>
            <person name="Nowell W R."/>
        </authorList>
    </citation>
    <scope>NUCLEOTIDE SEQUENCE</scope>
</reference>
<name>A0A814RWU9_9BILA</name>
<keyword evidence="6" id="KW-1185">Reference proteome</keyword>
<dbReference type="Proteomes" id="UP000663868">
    <property type="component" value="Unassembled WGS sequence"/>
</dbReference>
<gene>
    <name evidence="1" type="ORF">IZO911_LOCUS15903</name>
    <name evidence="2" type="ORF">JYZ213_LOCUS20666</name>
    <name evidence="5" type="ORF">KXQ929_LOCUS8238</name>
    <name evidence="4" type="ORF">OXD698_LOCUS7246</name>
    <name evidence="3" type="ORF">QVE165_LOCUS22424</name>
</gene>
<dbReference type="EMBL" id="CAJNOG010000220">
    <property type="protein sequence ID" value="CAF1087807.1"/>
    <property type="molecule type" value="Genomic_DNA"/>
</dbReference>
<dbReference type="AlphaFoldDB" id="A0A814RWU9"/>
<dbReference type="EMBL" id="CAJOBB010000354">
    <property type="protein sequence ID" value="CAF3659578.1"/>
    <property type="molecule type" value="Genomic_DNA"/>
</dbReference>
<evidence type="ECO:0000313" key="6">
    <source>
        <dbReference type="Proteomes" id="UP000663832"/>
    </source>
</evidence>